<dbReference type="Proteomes" id="UP000001861">
    <property type="component" value="Unassembled WGS sequence"/>
</dbReference>
<dbReference type="RefSeq" id="XP_001830971.1">
    <property type="nucleotide sequence ID" value="XM_001830919.1"/>
</dbReference>
<dbReference type="EMBL" id="AACS02000003">
    <property type="protein sequence ID" value="EAU90854.1"/>
    <property type="molecule type" value="Genomic_DNA"/>
</dbReference>
<dbReference type="InParanoid" id="A8N815"/>
<keyword evidence="3" id="KW-1185">Reference proteome</keyword>
<dbReference type="AlphaFoldDB" id="A8N815"/>
<name>A8N815_COPC7</name>
<feature type="region of interest" description="Disordered" evidence="1">
    <location>
        <begin position="1"/>
        <end position="30"/>
    </location>
</feature>
<evidence type="ECO:0008006" key="4">
    <source>
        <dbReference type="Google" id="ProtNLM"/>
    </source>
</evidence>
<protein>
    <recommendedName>
        <fullName evidence="4">C2H2-type domain-containing protein</fullName>
    </recommendedName>
</protein>
<dbReference type="GeneID" id="6007420"/>
<evidence type="ECO:0000256" key="1">
    <source>
        <dbReference type="SAM" id="MobiDB-lite"/>
    </source>
</evidence>
<feature type="compositionally biased region" description="Basic and acidic residues" evidence="1">
    <location>
        <begin position="197"/>
        <end position="211"/>
    </location>
</feature>
<evidence type="ECO:0000313" key="3">
    <source>
        <dbReference type="Proteomes" id="UP000001861"/>
    </source>
</evidence>
<reference evidence="2 3" key="1">
    <citation type="journal article" date="2010" name="Proc. Natl. Acad. Sci. U.S.A.">
        <title>Insights into evolution of multicellular fungi from the assembled chromosomes of the mushroom Coprinopsis cinerea (Coprinus cinereus).</title>
        <authorList>
            <person name="Stajich J.E."/>
            <person name="Wilke S.K."/>
            <person name="Ahren D."/>
            <person name="Au C.H."/>
            <person name="Birren B.W."/>
            <person name="Borodovsky M."/>
            <person name="Burns C."/>
            <person name="Canback B."/>
            <person name="Casselton L.A."/>
            <person name="Cheng C.K."/>
            <person name="Deng J."/>
            <person name="Dietrich F.S."/>
            <person name="Fargo D.C."/>
            <person name="Farman M.L."/>
            <person name="Gathman A.C."/>
            <person name="Goldberg J."/>
            <person name="Guigo R."/>
            <person name="Hoegger P.J."/>
            <person name="Hooker J.B."/>
            <person name="Huggins A."/>
            <person name="James T.Y."/>
            <person name="Kamada T."/>
            <person name="Kilaru S."/>
            <person name="Kodira C."/>
            <person name="Kues U."/>
            <person name="Kupfer D."/>
            <person name="Kwan H.S."/>
            <person name="Lomsadze A."/>
            <person name="Li W."/>
            <person name="Lilly W.W."/>
            <person name="Ma L.J."/>
            <person name="Mackey A.J."/>
            <person name="Manning G."/>
            <person name="Martin F."/>
            <person name="Muraguchi H."/>
            <person name="Natvig D.O."/>
            <person name="Palmerini H."/>
            <person name="Ramesh M.A."/>
            <person name="Rehmeyer C.J."/>
            <person name="Roe B.A."/>
            <person name="Shenoy N."/>
            <person name="Stanke M."/>
            <person name="Ter-Hovhannisyan V."/>
            <person name="Tunlid A."/>
            <person name="Velagapudi R."/>
            <person name="Vision T.J."/>
            <person name="Zeng Q."/>
            <person name="Zolan M.E."/>
            <person name="Pukkila P.J."/>
        </authorList>
    </citation>
    <scope>NUCLEOTIDE SEQUENCE [LARGE SCALE GENOMIC DNA]</scope>
    <source>
        <strain evidence="3">Okayama-7 / 130 / ATCC MYA-4618 / FGSC 9003</strain>
    </source>
</reference>
<sequence length="232" mass="25443">MASFSRSSSGSTGSWETTDRTPAFIPGSDEIVKVIVPPTASTGSSASGASYALNPHYAYNSAHSEQSSSDDTDDARTEVDFTQDSLTDNSGSLSSLADAGGSFVSFTTWERAEKVNLPFWCDKCKGSYKNKEKHLSSRTHNGWEWAPDGPAEAKYDVGKVEPVDISTPRKLRSGVKYTCVVRGCRFASTDKEEYLAHRKTHDTPRYAEKRKAVNAKKAQAPTRPKARKCPRF</sequence>
<feature type="region of interest" description="Disordered" evidence="1">
    <location>
        <begin position="197"/>
        <end position="232"/>
    </location>
</feature>
<comment type="caution">
    <text evidence="2">The sequence shown here is derived from an EMBL/GenBank/DDBJ whole genome shotgun (WGS) entry which is preliminary data.</text>
</comment>
<dbReference type="VEuPathDB" id="FungiDB:CC1G_11808"/>
<accession>A8N815</accession>
<evidence type="ECO:0000313" key="2">
    <source>
        <dbReference type="EMBL" id="EAU90854.1"/>
    </source>
</evidence>
<gene>
    <name evidence="2" type="ORF">CC1G_11808</name>
</gene>
<dbReference type="KEGG" id="cci:CC1G_11808"/>
<proteinExistence type="predicted"/>
<feature type="compositionally biased region" description="Low complexity" evidence="1">
    <location>
        <begin position="1"/>
        <end position="14"/>
    </location>
</feature>
<organism evidence="2 3">
    <name type="scientific">Coprinopsis cinerea (strain Okayama-7 / 130 / ATCC MYA-4618 / FGSC 9003)</name>
    <name type="common">Inky cap fungus</name>
    <name type="synonym">Hormographiella aspergillata</name>
    <dbReference type="NCBI Taxonomy" id="240176"/>
    <lineage>
        <taxon>Eukaryota</taxon>
        <taxon>Fungi</taxon>
        <taxon>Dikarya</taxon>
        <taxon>Basidiomycota</taxon>
        <taxon>Agaricomycotina</taxon>
        <taxon>Agaricomycetes</taxon>
        <taxon>Agaricomycetidae</taxon>
        <taxon>Agaricales</taxon>
        <taxon>Agaricineae</taxon>
        <taxon>Psathyrellaceae</taxon>
        <taxon>Coprinopsis</taxon>
    </lineage>
</organism>